<dbReference type="Gene3D" id="6.10.140.1230">
    <property type="match status" value="1"/>
</dbReference>
<proteinExistence type="predicted"/>
<dbReference type="GO" id="GO:0042802">
    <property type="term" value="F:identical protein binding"/>
    <property type="evidence" value="ECO:0007669"/>
    <property type="project" value="EnsemblFungi"/>
</dbReference>
<dbReference type="InterPro" id="IPR005024">
    <property type="entry name" value="Snf7_fam"/>
</dbReference>
<dbReference type="PANTHER" id="PTHR10476">
    <property type="entry name" value="CHARGED MULTIVESICULAR BODY PROTEIN"/>
    <property type="match status" value="1"/>
</dbReference>
<dbReference type="EMBL" id="LCWF01000201">
    <property type="protein sequence ID" value="KKY14921.1"/>
    <property type="molecule type" value="Genomic_DNA"/>
</dbReference>
<protein>
    <submittedName>
        <fullName evidence="2">Putative snf7 family protein</fullName>
    </submittedName>
</protein>
<accession>A0A0G2DXS3</accession>
<dbReference type="GO" id="GO:1904669">
    <property type="term" value="P:ATP export"/>
    <property type="evidence" value="ECO:0007669"/>
    <property type="project" value="EnsemblFungi"/>
</dbReference>
<dbReference type="OrthoDB" id="2329734at2759"/>
<evidence type="ECO:0000256" key="1">
    <source>
        <dbReference type="SAM" id="MobiDB-lite"/>
    </source>
</evidence>
<reference evidence="2 3" key="2">
    <citation type="submission" date="2015-05" db="EMBL/GenBank/DDBJ databases">
        <authorList>
            <person name="Morales-Cruz A."/>
            <person name="Amrine K.C."/>
            <person name="Cantu D."/>
        </authorList>
    </citation>
    <scope>NUCLEOTIDE SEQUENCE [LARGE SCALE GENOMIC DNA]</scope>
    <source>
        <strain evidence="2">UCRPC4</strain>
    </source>
</reference>
<evidence type="ECO:0000313" key="2">
    <source>
        <dbReference type="EMBL" id="KKY14921.1"/>
    </source>
</evidence>
<dbReference type="GO" id="GO:0000815">
    <property type="term" value="C:ESCRT III complex"/>
    <property type="evidence" value="ECO:0007669"/>
    <property type="project" value="EnsemblFungi"/>
</dbReference>
<comment type="caution">
    <text evidence="2">The sequence shown here is derived from an EMBL/GenBank/DDBJ whole genome shotgun (WGS) entry which is preliminary data.</text>
</comment>
<gene>
    <name evidence="2" type="ORF">UCRPC4_g06576</name>
</gene>
<name>A0A0G2DXS3_PHACM</name>
<feature type="region of interest" description="Disordered" evidence="1">
    <location>
        <begin position="188"/>
        <end position="210"/>
    </location>
</feature>
<dbReference type="AlphaFoldDB" id="A0A0G2DXS3"/>
<dbReference type="Pfam" id="PF03357">
    <property type="entry name" value="Snf7"/>
    <property type="match status" value="1"/>
</dbReference>
<reference evidence="2 3" key="1">
    <citation type="submission" date="2015-05" db="EMBL/GenBank/DDBJ databases">
        <title>Distinctive expansion of gene families associated with plant cell wall degradation and secondary metabolism in the genomes of grapevine trunk pathogens.</title>
        <authorList>
            <person name="Lawrence D.P."/>
            <person name="Travadon R."/>
            <person name="Rolshausen P.E."/>
            <person name="Baumgartner K."/>
        </authorList>
    </citation>
    <scope>NUCLEOTIDE SEQUENCE [LARGE SCALE GENOMIC DNA]</scope>
    <source>
        <strain evidence="2">UCRPC4</strain>
    </source>
</reference>
<keyword evidence="3" id="KW-1185">Reference proteome</keyword>
<sequence>MESLKAVFFKPDPAAQKRKCDALLRSQMRKLDRDINQLKVLDQKTKTYIVQASKRSQRNPSQAKQAAAETRIFAKELLRVRKQSARLHTSKAQLASVQMQVTEAFSMRKIEGSLKASTAIMKDVNTLVKLPELSGTMQELSRELMKAGIVEEMVSDMLPNDELEGEDEEAEEEVDKVLSEVLQGKLGKAPVAEEKMPQQPVEVEEDFEDQEASLADMRGRLEALKS</sequence>
<dbReference type="Proteomes" id="UP000053317">
    <property type="component" value="Unassembled WGS sequence"/>
</dbReference>
<dbReference type="GO" id="GO:0070676">
    <property type="term" value="P:intralumenal vesicle formation"/>
    <property type="evidence" value="ECO:0007669"/>
    <property type="project" value="EnsemblFungi"/>
</dbReference>
<organism evidence="2 3">
    <name type="scientific">Phaeomoniella chlamydospora</name>
    <name type="common">Phaeoacremonium chlamydosporum</name>
    <dbReference type="NCBI Taxonomy" id="158046"/>
    <lineage>
        <taxon>Eukaryota</taxon>
        <taxon>Fungi</taxon>
        <taxon>Dikarya</taxon>
        <taxon>Ascomycota</taxon>
        <taxon>Pezizomycotina</taxon>
        <taxon>Eurotiomycetes</taxon>
        <taxon>Chaetothyriomycetidae</taxon>
        <taxon>Phaeomoniellales</taxon>
        <taxon>Phaeomoniellaceae</taxon>
        <taxon>Phaeomoniella</taxon>
    </lineage>
</organism>
<evidence type="ECO:0000313" key="3">
    <source>
        <dbReference type="Proteomes" id="UP000053317"/>
    </source>
</evidence>
<dbReference type="GO" id="GO:0043328">
    <property type="term" value="P:protein transport to vacuole involved in ubiquitin-dependent protein catabolic process via the multivesicular body sorting pathway"/>
    <property type="evidence" value="ECO:0007669"/>
    <property type="project" value="EnsemblFungi"/>
</dbReference>